<protein>
    <submittedName>
        <fullName evidence="1">Uncharacterized protein</fullName>
    </submittedName>
</protein>
<name>A0A0A9H0D4_ARUDO</name>
<proteinExistence type="predicted"/>
<dbReference type="EMBL" id="GBRH01168647">
    <property type="protein sequence ID" value="JAE29249.1"/>
    <property type="molecule type" value="Transcribed_RNA"/>
</dbReference>
<accession>A0A0A9H0D4</accession>
<evidence type="ECO:0000313" key="1">
    <source>
        <dbReference type="EMBL" id="JAE29249.1"/>
    </source>
</evidence>
<dbReference type="AlphaFoldDB" id="A0A0A9H0D4"/>
<reference evidence="1" key="2">
    <citation type="journal article" date="2015" name="Data Brief">
        <title>Shoot transcriptome of the giant reed, Arundo donax.</title>
        <authorList>
            <person name="Barrero R.A."/>
            <person name="Guerrero F.D."/>
            <person name="Moolhuijzen P."/>
            <person name="Goolsby J.A."/>
            <person name="Tidwell J."/>
            <person name="Bellgard S.E."/>
            <person name="Bellgard M.I."/>
        </authorList>
    </citation>
    <scope>NUCLEOTIDE SEQUENCE</scope>
    <source>
        <tissue evidence="1">Shoot tissue taken approximately 20 cm above the soil surface</tissue>
    </source>
</reference>
<reference evidence="1" key="1">
    <citation type="submission" date="2014-09" db="EMBL/GenBank/DDBJ databases">
        <authorList>
            <person name="Magalhaes I.L.F."/>
            <person name="Oliveira U."/>
            <person name="Santos F.R."/>
            <person name="Vidigal T.H.D.A."/>
            <person name="Brescovit A.D."/>
            <person name="Santos A.J."/>
        </authorList>
    </citation>
    <scope>NUCLEOTIDE SEQUENCE</scope>
    <source>
        <tissue evidence="1">Shoot tissue taken approximately 20 cm above the soil surface</tissue>
    </source>
</reference>
<sequence length="39" mass="4462">MGVLLLPIIHGMELKIKGDSYFYFHSVQVSQLIVLVLFL</sequence>
<organism evidence="1">
    <name type="scientific">Arundo donax</name>
    <name type="common">Giant reed</name>
    <name type="synonym">Donax arundinaceus</name>
    <dbReference type="NCBI Taxonomy" id="35708"/>
    <lineage>
        <taxon>Eukaryota</taxon>
        <taxon>Viridiplantae</taxon>
        <taxon>Streptophyta</taxon>
        <taxon>Embryophyta</taxon>
        <taxon>Tracheophyta</taxon>
        <taxon>Spermatophyta</taxon>
        <taxon>Magnoliopsida</taxon>
        <taxon>Liliopsida</taxon>
        <taxon>Poales</taxon>
        <taxon>Poaceae</taxon>
        <taxon>PACMAD clade</taxon>
        <taxon>Arundinoideae</taxon>
        <taxon>Arundineae</taxon>
        <taxon>Arundo</taxon>
    </lineage>
</organism>